<proteinExistence type="predicted"/>
<gene>
    <name evidence="1" type="ORF">DPEC_G00060600</name>
</gene>
<accession>A0ACC2H6Q8</accession>
<reference evidence="1" key="1">
    <citation type="submission" date="2021-05" db="EMBL/GenBank/DDBJ databases">
        <authorList>
            <person name="Pan Q."/>
            <person name="Jouanno E."/>
            <person name="Zahm M."/>
            <person name="Klopp C."/>
            <person name="Cabau C."/>
            <person name="Louis A."/>
            <person name="Berthelot C."/>
            <person name="Parey E."/>
            <person name="Roest Crollius H."/>
            <person name="Montfort J."/>
            <person name="Robinson-Rechavi M."/>
            <person name="Bouchez O."/>
            <person name="Lampietro C."/>
            <person name="Lopez Roques C."/>
            <person name="Donnadieu C."/>
            <person name="Postlethwait J."/>
            <person name="Bobe J."/>
            <person name="Dillon D."/>
            <person name="Chandos A."/>
            <person name="von Hippel F."/>
            <person name="Guiguen Y."/>
        </authorList>
    </citation>
    <scope>NUCLEOTIDE SEQUENCE</scope>
    <source>
        <strain evidence="1">YG-Jan2019</strain>
    </source>
</reference>
<sequence length="153" mass="17171">MKPSCLKEHLTKIHPEVANKECPIFQALKEKHGKRRAIQEHLIELQCDVETHAGYPSLLWLGQHVGQICHMLPGTLGEDQAASSCFSNHIVEQEFSHMQTKFRNRLDLMGSGALHAAKAYLSAARSEETGRQTPDAGLLSLTFKTCFHFVKHL</sequence>
<dbReference type="Proteomes" id="UP001157502">
    <property type="component" value="Chromosome 5"/>
</dbReference>
<organism evidence="1 2">
    <name type="scientific">Dallia pectoralis</name>
    <name type="common">Alaska blackfish</name>
    <dbReference type="NCBI Taxonomy" id="75939"/>
    <lineage>
        <taxon>Eukaryota</taxon>
        <taxon>Metazoa</taxon>
        <taxon>Chordata</taxon>
        <taxon>Craniata</taxon>
        <taxon>Vertebrata</taxon>
        <taxon>Euteleostomi</taxon>
        <taxon>Actinopterygii</taxon>
        <taxon>Neopterygii</taxon>
        <taxon>Teleostei</taxon>
        <taxon>Protacanthopterygii</taxon>
        <taxon>Esociformes</taxon>
        <taxon>Umbridae</taxon>
        <taxon>Dallia</taxon>
    </lineage>
</organism>
<keyword evidence="2" id="KW-1185">Reference proteome</keyword>
<name>A0ACC2H6Q8_DALPE</name>
<evidence type="ECO:0000313" key="2">
    <source>
        <dbReference type="Proteomes" id="UP001157502"/>
    </source>
</evidence>
<dbReference type="EMBL" id="CM055732">
    <property type="protein sequence ID" value="KAJ8011664.1"/>
    <property type="molecule type" value="Genomic_DNA"/>
</dbReference>
<evidence type="ECO:0000313" key="1">
    <source>
        <dbReference type="EMBL" id="KAJ8011664.1"/>
    </source>
</evidence>
<comment type="caution">
    <text evidence="1">The sequence shown here is derived from an EMBL/GenBank/DDBJ whole genome shotgun (WGS) entry which is preliminary data.</text>
</comment>
<protein>
    <submittedName>
        <fullName evidence="1">Uncharacterized protein</fullName>
    </submittedName>
</protein>